<dbReference type="PANTHER" id="PTHR30255:SF2">
    <property type="entry name" value="SINGLE-STRANDED-DNA-SPECIFIC EXONUCLEASE RECJ"/>
    <property type="match status" value="1"/>
</dbReference>
<dbReference type="SUPFAM" id="SSF64182">
    <property type="entry name" value="DHH phosphoesterases"/>
    <property type="match status" value="2"/>
</dbReference>
<evidence type="ECO:0000313" key="10">
    <source>
        <dbReference type="EMBL" id="KAB2929654.1"/>
    </source>
</evidence>
<evidence type="ECO:0000256" key="6">
    <source>
        <dbReference type="SAM" id="MobiDB-lite"/>
    </source>
</evidence>
<dbReference type="InterPro" id="IPR051673">
    <property type="entry name" value="SSDNA_exonuclease_RecJ"/>
</dbReference>
<dbReference type="InterPro" id="IPR038763">
    <property type="entry name" value="DHH_sf"/>
</dbReference>
<evidence type="ECO:0000256" key="1">
    <source>
        <dbReference type="ARBA" id="ARBA00005915"/>
    </source>
</evidence>
<reference evidence="10 11" key="1">
    <citation type="submission" date="2019-10" db="EMBL/GenBank/DDBJ databases">
        <title>Extracellular Electron Transfer in a Candidatus Methanoperedens spp. Enrichment Culture.</title>
        <authorList>
            <person name="Berger S."/>
            <person name="Rangel Shaw D."/>
            <person name="Berben T."/>
            <person name="In 'T Zandt M."/>
            <person name="Frank J."/>
            <person name="Reimann J."/>
            <person name="Jetten M.S.M."/>
            <person name="Welte C.U."/>
        </authorList>
    </citation>
    <scope>NUCLEOTIDE SEQUENCE [LARGE SCALE GENOMIC DNA]</scope>
    <source>
        <strain evidence="10">SB12</strain>
    </source>
</reference>
<organism evidence="10 11">
    <name type="scientific">Leptonema illini</name>
    <dbReference type="NCBI Taxonomy" id="183"/>
    <lineage>
        <taxon>Bacteria</taxon>
        <taxon>Pseudomonadati</taxon>
        <taxon>Spirochaetota</taxon>
        <taxon>Spirochaetia</taxon>
        <taxon>Leptospirales</taxon>
        <taxon>Leptospiraceae</taxon>
        <taxon>Leptonema</taxon>
    </lineage>
</organism>
<feature type="region of interest" description="Disordered" evidence="6">
    <location>
        <begin position="679"/>
        <end position="706"/>
    </location>
</feature>
<sequence>MKRSTSRITPLQILEDLEKHPAYSHICNDDFFAKELLIHSPLLLPDMEKAVELLEKAITHATGPSGADREIWIAGDRDVDGVSSTVLLTDYLRSTGLDRSRIRFINSSEGDDYGLTGSFLQRLCDADASLVILLDMGSAHLEEAVQIMKAGKDVIILDHHIPNIPEGIEEELARIAFVNPRLYAEASQLEHQGKIATVGLAFKLILAREMRQAGLWQQCLILEAGEGVFVYRTGAYLGRYADRESAVRAVEELGLKPIPSDIAGLSRMCSLFAAHPESRWRRLLLSSPVGFGRYLFACTLLRRRELLIRTLRECDLVSVGLVADLVPLVGENRRMVALGLGPDRSAFIKELKLSVSDVVRPGLLALMHESGLDPLDLNTRDLNFTINPLINAAGRLGQTEKALDLLLCTDAAQARLLASDLRKLNNLRKERTERNHRIVASHFTFDENRPVVFFYHPELEPGISGVMATRLLEATGRPVVWVNPDGPHARGSARSRQGWNMLELLLPLSEHLVQIGGHAEACGFTIAYDRIEEFEQALYQRALAFEIETRDRPLIIEESPSVTLHPRRLNRALLEELSMLEPFGPGHPEPVIQLRAVRIVSPSTMKKGVHLRFGVSGALATLEFVYWNCPEALRDEVFTAVDREKENPVLWNLTGSFEKNRIPRMKPLRFRLQAIERASDSTKAEATDGESGAEAGGQGGDRKAVRDVDAKVDVGAELFLSGL</sequence>
<comment type="similarity">
    <text evidence="1">Belongs to the RecJ family.</text>
</comment>
<proteinExistence type="inferred from homology"/>
<dbReference type="GO" id="GO:0003676">
    <property type="term" value="F:nucleic acid binding"/>
    <property type="evidence" value="ECO:0007669"/>
    <property type="project" value="InterPro"/>
</dbReference>
<evidence type="ECO:0000256" key="2">
    <source>
        <dbReference type="ARBA" id="ARBA00019841"/>
    </source>
</evidence>
<dbReference type="InterPro" id="IPR003156">
    <property type="entry name" value="DHHA1_dom"/>
</dbReference>
<dbReference type="Pfam" id="PF17768">
    <property type="entry name" value="RecJ_OB"/>
    <property type="match status" value="1"/>
</dbReference>
<keyword evidence="5" id="KW-0269">Exonuclease</keyword>
<dbReference type="InterPro" id="IPR041122">
    <property type="entry name" value="RecJ_OB"/>
</dbReference>
<keyword evidence="3" id="KW-0540">Nuclease</keyword>
<dbReference type="PANTHER" id="PTHR30255">
    <property type="entry name" value="SINGLE-STRANDED-DNA-SPECIFIC EXONUCLEASE RECJ"/>
    <property type="match status" value="1"/>
</dbReference>
<dbReference type="EMBL" id="WBUI01000028">
    <property type="protein sequence ID" value="KAB2929654.1"/>
    <property type="molecule type" value="Genomic_DNA"/>
</dbReference>
<gene>
    <name evidence="10" type="ORF">F9K24_19300</name>
</gene>
<protein>
    <recommendedName>
        <fullName evidence="2">Single-stranded-DNA-specific exonuclease RecJ</fullName>
    </recommendedName>
</protein>
<dbReference type="AlphaFoldDB" id="A0A833GZE7"/>
<dbReference type="GO" id="GO:0004527">
    <property type="term" value="F:exonuclease activity"/>
    <property type="evidence" value="ECO:0007669"/>
    <property type="project" value="UniProtKB-KW"/>
</dbReference>
<evidence type="ECO:0000259" key="9">
    <source>
        <dbReference type="Pfam" id="PF17768"/>
    </source>
</evidence>
<comment type="caution">
    <text evidence="10">The sequence shown here is derived from an EMBL/GenBank/DDBJ whole genome shotgun (WGS) entry which is preliminary data.</text>
</comment>
<evidence type="ECO:0000256" key="5">
    <source>
        <dbReference type="ARBA" id="ARBA00022839"/>
    </source>
</evidence>
<keyword evidence="4" id="KW-0378">Hydrolase</keyword>
<feature type="domain" description="RecJ OB" evidence="9">
    <location>
        <begin position="563"/>
        <end position="635"/>
    </location>
</feature>
<dbReference type="Gene3D" id="3.90.1640.30">
    <property type="match status" value="2"/>
</dbReference>
<dbReference type="InterPro" id="IPR001667">
    <property type="entry name" value="DDH_dom"/>
</dbReference>
<dbReference type="Pfam" id="PF02272">
    <property type="entry name" value="DHHA1"/>
    <property type="match status" value="1"/>
</dbReference>
<evidence type="ECO:0000259" key="8">
    <source>
        <dbReference type="Pfam" id="PF02272"/>
    </source>
</evidence>
<accession>A0A833GZE7</accession>
<dbReference type="Proteomes" id="UP000460298">
    <property type="component" value="Unassembled WGS sequence"/>
</dbReference>
<evidence type="ECO:0000256" key="3">
    <source>
        <dbReference type="ARBA" id="ARBA00022722"/>
    </source>
</evidence>
<feature type="domain" description="DDH" evidence="7">
    <location>
        <begin position="71"/>
        <end position="209"/>
    </location>
</feature>
<evidence type="ECO:0000259" key="7">
    <source>
        <dbReference type="Pfam" id="PF01368"/>
    </source>
</evidence>
<evidence type="ECO:0000256" key="4">
    <source>
        <dbReference type="ARBA" id="ARBA00022801"/>
    </source>
</evidence>
<name>A0A833GZE7_9LEPT</name>
<evidence type="ECO:0000313" key="11">
    <source>
        <dbReference type="Proteomes" id="UP000460298"/>
    </source>
</evidence>
<feature type="domain" description="DHHA1" evidence="8">
    <location>
        <begin position="450"/>
        <end position="540"/>
    </location>
</feature>
<dbReference type="Gene3D" id="3.10.310.30">
    <property type="match status" value="1"/>
</dbReference>
<dbReference type="Pfam" id="PF01368">
    <property type="entry name" value="DHH"/>
    <property type="match status" value="1"/>
</dbReference>